<reference evidence="2" key="1">
    <citation type="submission" date="2018-05" db="EMBL/GenBank/DDBJ databases">
        <authorList>
            <person name="Lanie J.A."/>
            <person name="Ng W.-L."/>
            <person name="Kazmierczak K.M."/>
            <person name="Andrzejewski T.M."/>
            <person name="Davidsen T.M."/>
            <person name="Wayne K.J."/>
            <person name="Tettelin H."/>
            <person name="Glass J.I."/>
            <person name="Rusch D."/>
            <person name="Podicherti R."/>
            <person name="Tsui H.-C.T."/>
            <person name="Winkler M.E."/>
        </authorList>
    </citation>
    <scope>NUCLEOTIDE SEQUENCE</scope>
</reference>
<feature type="domain" description="UGSC-like" evidence="1">
    <location>
        <begin position="2"/>
        <end position="67"/>
    </location>
</feature>
<dbReference type="AlphaFoldDB" id="A0A382FI62"/>
<accession>A0A382FI62</accession>
<dbReference type="Pfam" id="PF24696">
    <property type="entry name" value="UGSC"/>
    <property type="match status" value="1"/>
</dbReference>
<sequence length="70" mass="7610">MLNLEKRGIPTVGVATTEFVEAASVQADALGFDPAYIWVPHPIQDRTDDELHQLAAEHIDQIVAALTDQG</sequence>
<evidence type="ECO:0000259" key="1">
    <source>
        <dbReference type="Pfam" id="PF24696"/>
    </source>
</evidence>
<gene>
    <name evidence="2" type="ORF">METZ01_LOCUS215524</name>
</gene>
<protein>
    <recommendedName>
        <fullName evidence="1">UGSC-like domain-containing protein</fullName>
    </recommendedName>
</protein>
<dbReference type="EMBL" id="UINC01050103">
    <property type="protein sequence ID" value="SVB62670.1"/>
    <property type="molecule type" value="Genomic_DNA"/>
</dbReference>
<evidence type="ECO:0000313" key="2">
    <source>
        <dbReference type="EMBL" id="SVB62670.1"/>
    </source>
</evidence>
<proteinExistence type="predicted"/>
<dbReference type="InterPro" id="IPR057767">
    <property type="entry name" value="UGSC-like_dom"/>
</dbReference>
<name>A0A382FI62_9ZZZZ</name>
<organism evidence="2">
    <name type="scientific">marine metagenome</name>
    <dbReference type="NCBI Taxonomy" id="408172"/>
    <lineage>
        <taxon>unclassified sequences</taxon>
        <taxon>metagenomes</taxon>
        <taxon>ecological metagenomes</taxon>
    </lineage>
</organism>